<dbReference type="EMBL" id="JAENHO010000010">
    <property type="protein sequence ID" value="MBL7259237.1"/>
    <property type="molecule type" value="Genomic_DNA"/>
</dbReference>
<keyword evidence="2" id="KW-1185">Reference proteome</keyword>
<accession>A0ABS1VXM5</accession>
<proteinExistence type="predicted"/>
<sequence length="357" mass="40194">MNHPYFGGVEFPWWRADAQRLLSVLTVVASDKAEIENLYLRCAKGLTRLTPSRADLMWIEALNNLAAAGALERLCDLFLARTLAAEARAAFEQVRSARPEADQPPAEPGPIVLDRTNLRQQIQRLTPGSAALKVLVVRGDPGSGKSHGRYLFEQAARGQNAQPVYLCADIVANLDEVLHELFGALKATSEIPAAGDTTSSAFHKRVWLRLREIADREKRALWIAIDDLGNAPDGGPLLEGEIRQFFDQLVLQFVNPPYRDWFRLMLIHYPDGKVPSKWRREMWTEDRTSADDVRSEHVAEELRAWYQRHGQTVVEEEIDTLAADIVARSGKLSDDDRLRRIHDSVYEILESSPGPAR</sequence>
<evidence type="ECO:0000313" key="1">
    <source>
        <dbReference type="EMBL" id="MBL7259237.1"/>
    </source>
</evidence>
<gene>
    <name evidence="1" type="ORF">JKJ07_33475</name>
</gene>
<dbReference type="RefSeq" id="WP_202995903.1">
    <property type="nucleotide sequence ID" value="NZ_JAENHO010000010.1"/>
</dbReference>
<organism evidence="1 2">
    <name type="scientific">Paractinoplanes lichenicola</name>
    <dbReference type="NCBI Taxonomy" id="2802976"/>
    <lineage>
        <taxon>Bacteria</taxon>
        <taxon>Bacillati</taxon>
        <taxon>Actinomycetota</taxon>
        <taxon>Actinomycetes</taxon>
        <taxon>Micromonosporales</taxon>
        <taxon>Micromonosporaceae</taxon>
        <taxon>Paractinoplanes</taxon>
    </lineage>
</organism>
<evidence type="ECO:0000313" key="2">
    <source>
        <dbReference type="Proteomes" id="UP000598996"/>
    </source>
</evidence>
<reference evidence="1 2" key="1">
    <citation type="submission" date="2021-01" db="EMBL/GenBank/DDBJ databases">
        <title>Actinoplanes sp. nov. LDG1-01 isolated from lichen.</title>
        <authorList>
            <person name="Saeng-In P."/>
            <person name="Phongsopitanun W."/>
            <person name="Kanchanasin P."/>
            <person name="Yuki M."/>
            <person name="Kudo T."/>
            <person name="Ohkuma M."/>
            <person name="Tanasupawat S."/>
        </authorList>
    </citation>
    <scope>NUCLEOTIDE SEQUENCE [LARGE SCALE GENOMIC DNA]</scope>
    <source>
        <strain evidence="1 2">LDG1-01</strain>
    </source>
</reference>
<dbReference type="Proteomes" id="UP000598996">
    <property type="component" value="Unassembled WGS sequence"/>
</dbReference>
<evidence type="ECO:0008006" key="3">
    <source>
        <dbReference type="Google" id="ProtNLM"/>
    </source>
</evidence>
<protein>
    <recommendedName>
        <fullName evidence="3">ATP-binding protein</fullName>
    </recommendedName>
</protein>
<name>A0ABS1VXM5_9ACTN</name>
<comment type="caution">
    <text evidence="1">The sequence shown here is derived from an EMBL/GenBank/DDBJ whole genome shotgun (WGS) entry which is preliminary data.</text>
</comment>